<sequence length="71" mass="8664">MKKFRRQIESIDKFIESLEEMIDARDDMWQEEKFCNYKQAEKIRVARYEPARARLKEALTDHIVEVVEDED</sequence>
<accession>A0A6J5LDA8</accession>
<organism evidence="1">
    <name type="scientific">uncultured Caudovirales phage</name>
    <dbReference type="NCBI Taxonomy" id="2100421"/>
    <lineage>
        <taxon>Viruses</taxon>
        <taxon>Duplodnaviria</taxon>
        <taxon>Heunggongvirae</taxon>
        <taxon>Uroviricota</taxon>
        <taxon>Caudoviricetes</taxon>
        <taxon>Peduoviridae</taxon>
        <taxon>Maltschvirus</taxon>
        <taxon>Maltschvirus maltsch</taxon>
    </lineage>
</organism>
<reference evidence="1" key="1">
    <citation type="submission" date="2020-04" db="EMBL/GenBank/DDBJ databases">
        <authorList>
            <person name="Chiriac C."/>
            <person name="Salcher M."/>
            <person name="Ghai R."/>
            <person name="Kavagutti S V."/>
        </authorList>
    </citation>
    <scope>NUCLEOTIDE SEQUENCE</scope>
</reference>
<protein>
    <submittedName>
        <fullName evidence="1">Uncharacterized protein</fullName>
    </submittedName>
</protein>
<dbReference type="EMBL" id="LR796247">
    <property type="protein sequence ID" value="CAB4130920.1"/>
    <property type="molecule type" value="Genomic_DNA"/>
</dbReference>
<name>A0A6J5LDA8_9CAUD</name>
<evidence type="ECO:0000313" key="1">
    <source>
        <dbReference type="EMBL" id="CAB4130920.1"/>
    </source>
</evidence>
<gene>
    <name evidence="1" type="ORF">UFOVP132_26</name>
</gene>
<proteinExistence type="predicted"/>